<evidence type="ECO:0000313" key="2">
    <source>
        <dbReference type="Proteomes" id="UP000695562"/>
    </source>
</evidence>
<gene>
    <name evidence="1" type="ORF">CYY_006212</name>
</gene>
<sequence length="658" mass="77813">MNFINVLNTGKDFLVREKFRQLKLLYNNSSNSNSSNSNDKKQISYRDWIDIPIDKYQLLKKERLKRIDSNLLDEIFDYLLQIPYLQSTVHQWIMHIGVSEKRISLLKQYYPTFPLFSGHITFLDVFSLQYIIDTQKIKILLYKDLIRDHMFLNNKDYYRKCCNWSDIEFVIYLLANLDNNDDEEIDNSNTSNNNKQMIIEKEKEKKIKLFTWICNVSPSINYDLYIKENGNDKTEVSSCLFYNINVVVYKELPFFALDLNDFDLAFKSLELFQFVSTYYSEKLNIYISLNGHSITINQYDVLVKFIEYCKCFSDNYFGWQKDMVVYTTSDDIRILCLLQEQKLFYTGPNLCNPLENFEFLVKNNQDVLESCLFEVDDRQVHEIKLSWCKTFVGRLNNKVLRLAYDVAIQIGTLEYVKYFQTRVMNPSDVSEVMDSVYLALKHRQHAVLHHLTASPHAAIDFIEDEAIMTKAIETKNMAFVKQILENLEDPEILSHVINLSLSDIYTFMSKATSLAEKHLYVEILEYLKLKYIDHILDFHLESNCWHLMFLQDPAFYRKNVVSNDFQYFLNTIIKGENFSLVKYFIETMSLNELLPLLDAIEPLIPTLFSTPNSSVLKIPLYLKEIVSEFQFKKNINIIDKIDLQQLHFHKQKRIGHQI</sequence>
<keyword evidence="2" id="KW-1185">Reference proteome</keyword>
<dbReference type="EMBL" id="AJWJ01000276">
    <property type="protein sequence ID" value="KAF2072480.1"/>
    <property type="molecule type" value="Genomic_DNA"/>
</dbReference>
<dbReference type="Proteomes" id="UP000695562">
    <property type="component" value="Unassembled WGS sequence"/>
</dbReference>
<organism evidence="1 2">
    <name type="scientific">Polysphondylium violaceum</name>
    <dbReference type="NCBI Taxonomy" id="133409"/>
    <lineage>
        <taxon>Eukaryota</taxon>
        <taxon>Amoebozoa</taxon>
        <taxon>Evosea</taxon>
        <taxon>Eumycetozoa</taxon>
        <taxon>Dictyostelia</taxon>
        <taxon>Dictyosteliales</taxon>
        <taxon>Dictyosteliaceae</taxon>
        <taxon>Polysphondylium</taxon>
    </lineage>
</organism>
<comment type="caution">
    <text evidence="1">The sequence shown here is derived from an EMBL/GenBank/DDBJ whole genome shotgun (WGS) entry which is preliminary data.</text>
</comment>
<evidence type="ECO:0000313" key="1">
    <source>
        <dbReference type="EMBL" id="KAF2072480.1"/>
    </source>
</evidence>
<protein>
    <submittedName>
        <fullName evidence="1">Uncharacterized protein</fullName>
    </submittedName>
</protein>
<name>A0A8J4UYB7_9MYCE</name>
<accession>A0A8J4UYB7</accession>
<dbReference type="AlphaFoldDB" id="A0A8J4UYB7"/>
<proteinExistence type="predicted"/>
<reference evidence="1" key="1">
    <citation type="submission" date="2020-01" db="EMBL/GenBank/DDBJ databases">
        <title>Development of genomics and gene disruption for Polysphondylium violaceum indicates a role for the polyketide synthase stlB in stalk morphogenesis.</title>
        <authorList>
            <person name="Narita B."/>
            <person name="Kawabe Y."/>
            <person name="Kin K."/>
            <person name="Saito T."/>
            <person name="Gibbs R."/>
            <person name="Kuspa A."/>
            <person name="Muzny D."/>
            <person name="Queller D."/>
            <person name="Richards S."/>
            <person name="Strassman J."/>
            <person name="Sucgang R."/>
            <person name="Worley K."/>
            <person name="Schaap P."/>
        </authorList>
    </citation>
    <scope>NUCLEOTIDE SEQUENCE</scope>
    <source>
        <strain evidence="1">QSvi11</strain>
    </source>
</reference>